<name>A0A6N8L4C8_9SPHI</name>
<dbReference type="EMBL" id="WSQA01000017">
    <property type="protein sequence ID" value="MVZ63889.1"/>
    <property type="molecule type" value="Genomic_DNA"/>
</dbReference>
<protein>
    <recommendedName>
        <fullName evidence="3">Neutral/alkaline non-lysosomal ceramidase N-terminal domain-containing protein</fullName>
    </recommendedName>
</protein>
<comment type="caution">
    <text evidence="1">The sequence shown here is derived from an EMBL/GenBank/DDBJ whole genome shotgun (WGS) entry which is preliminary data.</text>
</comment>
<dbReference type="OrthoDB" id="622735at2"/>
<dbReference type="RefSeq" id="WP_160370608.1">
    <property type="nucleotide sequence ID" value="NZ_WSQA01000017.1"/>
</dbReference>
<dbReference type="Proteomes" id="UP000435036">
    <property type="component" value="Unassembled WGS sequence"/>
</dbReference>
<sequence length="479" mass="53591">MKKLSLSFIFLWIAVVAISQEKGELFAGWSSKSITPEKPTALAGQFETRISRKALDPVTCTALALETRSKGRLVEASLLISIDLVDLRHNFDQQIKAAIAKKLPNFDTNKILINVTHTHTGPSTVLQNFNIPKEAIQPDEYREFAAERIAEAAMEAWNNRKPGGISWGLGQAVVGYNRRVVYTEPISSVFGAGHTVMYGNANNPSFSHIEGTEDHAVELLFLWDSKKQLTGILVNIACPAQETESLSEVSADFWHEAREQLAKKFGQHVFILPQLAAAGDISPHLIWRKKAEEAMLKRKGLTRRQELGRRISQAILEVYPYVQQDIQQEIVLRYTYKDIKLPVRRVTKSEALQAEKLAKDDPSKAFWHHEIIARYNNQEEEPQFPTRINVLRIGDVVMASNPFELFLDYGVQIKARSQSLLTMLVQLASGGTPTYLPTARAEAGKGYSAIVQSNLVGHEGGQQLVEETLDLINQVLETP</sequence>
<reference evidence="1 2" key="1">
    <citation type="submission" date="2019-12" db="EMBL/GenBank/DDBJ databases">
        <authorList>
            <person name="Dong K."/>
        </authorList>
    </citation>
    <scope>NUCLEOTIDE SEQUENCE [LARGE SCALE GENOMIC DNA]</scope>
    <source>
        <strain evidence="1 2">JCM 31225</strain>
    </source>
</reference>
<evidence type="ECO:0000313" key="1">
    <source>
        <dbReference type="EMBL" id="MVZ63889.1"/>
    </source>
</evidence>
<dbReference type="AlphaFoldDB" id="A0A6N8L4C8"/>
<proteinExistence type="predicted"/>
<evidence type="ECO:0008006" key="3">
    <source>
        <dbReference type="Google" id="ProtNLM"/>
    </source>
</evidence>
<keyword evidence="2" id="KW-1185">Reference proteome</keyword>
<accession>A0A6N8L4C8</accession>
<organism evidence="1 2">
    <name type="scientific">Sphingobacterium humi</name>
    <dbReference type="NCBI Taxonomy" id="1796905"/>
    <lineage>
        <taxon>Bacteria</taxon>
        <taxon>Pseudomonadati</taxon>
        <taxon>Bacteroidota</taxon>
        <taxon>Sphingobacteriia</taxon>
        <taxon>Sphingobacteriales</taxon>
        <taxon>Sphingobacteriaceae</taxon>
        <taxon>Sphingobacterium</taxon>
    </lineage>
</organism>
<evidence type="ECO:0000313" key="2">
    <source>
        <dbReference type="Proteomes" id="UP000435036"/>
    </source>
</evidence>
<gene>
    <name evidence="1" type="ORF">GQF63_17850</name>
</gene>